<keyword evidence="4" id="KW-0808">Transferase</keyword>
<evidence type="ECO:0000259" key="3">
    <source>
        <dbReference type="Pfam" id="PF02397"/>
    </source>
</evidence>
<keyword evidence="2" id="KW-1133">Transmembrane helix</keyword>
<reference evidence="4 5" key="1">
    <citation type="submission" date="2020-08" db="EMBL/GenBank/DDBJ databases">
        <title>Croceimicrobium hydrocarbonivorans gen. nov., sp. nov., a novel marine bacterium isolated from a bacterial consortium that degrades polyethylene terephthalate.</title>
        <authorList>
            <person name="Liu R."/>
        </authorList>
    </citation>
    <scope>NUCLEOTIDE SEQUENCE [LARGE SCALE GENOMIC DNA]</scope>
    <source>
        <strain evidence="4 5">A20-9</strain>
    </source>
</reference>
<sequence length="200" mass="22897">MYKLFLKRTVDILVSFILLTLLSPILILSALLIVLSSKGPIFFRQLRVGKNLNTFSILKFRTMTHEKREVGDKPLIGKAAGVTPVGYVLRRLKIDELPQLIHVLTGQMSLVGPRPSIPAQLENMNEEQKRRYSIRPGLTGLAQVSGNIHLSWPQRYEFDLRYVDNISLPNDLRILLRTAFLIVRGEEYYLNKPLKIHTHA</sequence>
<dbReference type="Proteomes" id="UP000516305">
    <property type="component" value="Chromosome"/>
</dbReference>
<name>A0A7H0VG97_9FLAO</name>
<evidence type="ECO:0000256" key="2">
    <source>
        <dbReference type="SAM" id="Phobius"/>
    </source>
</evidence>
<keyword evidence="2" id="KW-0812">Transmembrane</keyword>
<dbReference type="PANTHER" id="PTHR30576:SF0">
    <property type="entry name" value="UNDECAPRENYL-PHOSPHATE N-ACETYLGALACTOSAMINYL 1-PHOSPHATE TRANSFERASE-RELATED"/>
    <property type="match status" value="1"/>
</dbReference>
<evidence type="ECO:0000256" key="1">
    <source>
        <dbReference type="ARBA" id="ARBA00006464"/>
    </source>
</evidence>
<evidence type="ECO:0000313" key="5">
    <source>
        <dbReference type="Proteomes" id="UP000516305"/>
    </source>
</evidence>
<keyword evidence="5" id="KW-1185">Reference proteome</keyword>
<keyword evidence="2" id="KW-0472">Membrane</keyword>
<accession>A0A7H0VG97</accession>
<gene>
    <name evidence="4" type="ORF">H4K34_02565</name>
</gene>
<dbReference type="InterPro" id="IPR003362">
    <property type="entry name" value="Bact_transf"/>
</dbReference>
<evidence type="ECO:0000313" key="4">
    <source>
        <dbReference type="EMBL" id="QNR24745.1"/>
    </source>
</evidence>
<dbReference type="PANTHER" id="PTHR30576">
    <property type="entry name" value="COLANIC BIOSYNTHESIS UDP-GLUCOSE LIPID CARRIER TRANSFERASE"/>
    <property type="match status" value="1"/>
</dbReference>
<proteinExistence type="inferred from homology"/>
<feature type="transmembrane region" description="Helical" evidence="2">
    <location>
        <begin position="12"/>
        <end position="35"/>
    </location>
</feature>
<dbReference type="AlphaFoldDB" id="A0A7H0VG97"/>
<dbReference type="RefSeq" id="WP_210759271.1">
    <property type="nucleotide sequence ID" value="NZ_CP060139.1"/>
</dbReference>
<dbReference type="Pfam" id="PF02397">
    <property type="entry name" value="Bac_transf"/>
    <property type="match status" value="1"/>
</dbReference>
<organism evidence="4 5">
    <name type="scientific">Croceimicrobium hydrocarbonivorans</name>
    <dbReference type="NCBI Taxonomy" id="2761580"/>
    <lineage>
        <taxon>Bacteria</taxon>
        <taxon>Pseudomonadati</taxon>
        <taxon>Bacteroidota</taxon>
        <taxon>Flavobacteriia</taxon>
        <taxon>Flavobacteriales</taxon>
        <taxon>Owenweeksiaceae</taxon>
        <taxon>Croceimicrobium</taxon>
    </lineage>
</organism>
<feature type="domain" description="Bacterial sugar transferase" evidence="3">
    <location>
        <begin position="7"/>
        <end position="183"/>
    </location>
</feature>
<dbReference type="EMBL" id="CP060139">
    <property type="protein sequence ID" value="QNR24745.1"/>
    <property type="molecule type" value="Genomic_DNA"/>
</dbReference>
<protein>
    <submittedName>
        <fullName evidence="4">Sugar transferase</fullName>
    </submittedName>
</protein>
<dbReference type="GO" id="GO:0016780">
    <property type="term" value="F:phosphotransferase activity, for other substituted phosphate groups"/>
    <property type="evidence" value="ECO:0007669"/>
    <property type="project" value="TreeGrafter"/>
</dbReference>
<comment type="similarity">
    <text evidence="1">Belongs to the bacterial sugar transferase family.</text>
</comment>
<dbReference type="KEGG" id="chyd:H4K34_02565"/>